<name>A0A1Q6F9V0_9BACT</name>
<dbReference type="InterPro" id="IPR010093">
    <property type="entry name" value="SinI_DNA-bd"/>
</dbReference>
<dbReference type="STRING" id="28117.BHV66_03460"/>
<evidence type="ECO:0000313" key="3">
    <source>
        <dbReference type="Proteomes" id="UP000187417"/>
    </source>
</evidence>
<protein>
    <submittedName>
        <fullName evidence="2">Transcriptional regulator</fullName>
    </submittedName>
</protein>
<dbReference type="InterPro" id="IPR009061">
    <property type="entry name" value="DNA-bd_dom_put_sf"/>
</dbReference>
<dbReference type="NCBIfam" id="TIGR01764">
    <property type="entry name" value="excise"/>
    <property type="match status" value="1"/>
</dbReference>
<dbReference type="GO" id="GO:0003677">
    <property type="term" value="F:DNA binding"/>
    <property type="evidence" value="ECO:0007669"/>
    <property type="project" value="InterPro"/>
</dbReference>
<dbReference type="Pfam" id="PF12728">
    <property type="entry name" value="HTH_17"/>
    <property type="match status" value="1"/>
</dbReference>
<dbReference type="InterPro" id="IPR041657">
    <property type="entry name" value="HTH_17"/>
</dbReference>
<reference evidence="2 3" key="1">
    <citation type="journal article" date="2016" name="Nat. Biotechnol.">
        <title>Measurement of bacterial replication rates in microbial communities.</title>
        <authorList>
            <person name="Brown C.T."/>
            <person name="Olm M.R."/>
            <person name="Thomas B.C."/>
            <person name="Banfield J.F."/>
        </authorList>
    </citation>
    <scope>NUCLEOTIDE SEQUENCE [LARGE SCALE GENOMIC DNA]</scope>
    <source>
        <strain evidence="2">CAG:67_53_122</strain>
    </source>
</reference>
<proteinExistence type="predicted"/>
<dbReference type="AlphaFoldDB" id="A0A1Q6F9V0"/>
<dbReference type="SUPFAM" id="SSF46955">
    <property type="entry name" value="Putative DNA-binding domain"/>
    <property type="match status" value="1"/>
</dbReference>
<feature type="domain" description="Helix-turn-helix" evidence="1">
    <location>
        <begin position="25"/>
        <end position="74"/>
    </location>
</feature>
<evidence type="ECO:0000313" key="2">
    <source>
        <dbReference type="EMBL" id="OKY95637.1"/>
    </source>
</evidence>
<gene>
    <name evidence="2" type="ORF">BHV66_03460</name>
</gene>
<dbReference type="EMBL" id="MNQH01000004">
    <property type="protein sequence ID" value="OKY95637.1"/>
    <property type="molecule type" value="Genomic_DNA"/>
</dbReference>
<dbReference type="RefSeq" id="WP_278339078.1">
    <property type="nucleotide sequence ID" value="NZ_BAAFLA010000019.1"/>
</dbReference>
<organism evidence="2 3">
    <name type="scientific">Alistipes putredinis</name>
    <dbReference type="NCBI Taxonomy" id="28117"/>
    <lineage>
        <taxon>Bacteria</taxon>
        <taxon>Pseudomonadati</taxon>
        <taxon>Bacteroidota</taxon>
        <taxon>Bacteroidia</taxon>
        <taxon>Bacteroidales</taxon>
        <taxon>Rikenellaceae</taxon>
        <taxon>Alistipes</taxon>
    </lineage>
</organism>
<evidence type="ECO:0000259" key="1">
    <source>
        <dbReference type="Pfam" id="PF12728"/>
    </source>
</evidence>
<comment type="caution">
    <text evidence="2">The sequence shown here is derived from an EMBL/GenBank/DDBJ whole genome shotgun (WGS) entry which is preliminary data.</text>
</comment>
<accession>A0A1Q6F9V0</accession>
<sequence length="97" mass="11592">MSENTTVEQRLDRIERLLRGQKTVLNFAEACEFTGLSKTYMYKLTHQGRIPHFKPHGKNIYFNREELEQWLLQNPVRTAEQKEREAVDYVVGKRRPK</sequence>
<dbReference type="Proteomes" id="UP000187417">
    <property type="component" value="Unassembled WGS sequence"/>
</dbReference>